<dbReference type="Pfam" id="PF00496">
    <property type="entry name" value="SBP_bac_5"/>
    <property type="match status" value="1"/>
</dbReference>
<dbReference type="EMBL" id="LTBA01000054">
    <property type="protein sequence ID" value="KYH30886.1"/>
    <property type="molecule type" value="Genomic_DNA"/>
</dbReference>
<evidence type="ECO:0000256" key="2">
    <source>
        <dbReference type="ARBA" id="ARBA00005695"/>
    </source>
</evidence>
<dbReference type="PROSITE" id="PS01040">
    <property type="entry name" value="SBP_BACTERIAL_5"/>
    <property type="match status" value="1"/>
</dbReference>
<dbReference type="Gene3D" id="3.10.105.10">
    <property type="entry name" value="Dipeptide-binding Protein, Domain 3"/>
    <property type="match status" value="1"/>
</dbReference>
<accession>A0A151ATC8</accession>
<dbReference type="PROSITE" id="PS51257">
    <property type="entry name" value="PROKAR_LIPOPROTEIN"/>
    <property type="match status" value="1"/>
</dbReference>
<dbReference type="PATRIC" id="fig|1121338.3.peg.2563"/>
<comment type="similarity">
    <text evidence="2">Belongs to the bacterial solute-binding protein 5 family.</text>
</comment>
<dbReference type="PANTHER" id="PTHR30290">
    <property type="entry name" value="PERIPLASMIC BINDING COMPONENT OF ABC TRANSPORTER"/>
    <property type="match status" value="1"/>
</dbReference>
<dbReference type="GO" id="GO:0042597">
    <property type="term" value="C:periplasmic space"/>
    <property type="evidence" value="ECO:0007669"/>
    <property type="project" value="UniProtKB-ARBA"/>
</dbReference>
<dbReference type="InterPro" id="IPR000914">
    <property type="entry name" value="SBP_5_dom"/>
</dbReference>
<dbReference type="InterPro" id="IPR030678">
    <property type="entry name" value="Peptide/Ni-bd"/>
</dbReference>
<dbReference type="PIRSF" id="PIRSF002741">
    <property type="entry name" value="MppA"/>
    <property type="match status" value="1"/>
</dbReference>
<proteinExistence type="inferred from homology"/>
<feature type="compositionally biased region" description="Basic and acidic residues" evidence="4">
    <location>
        <begin position="66"/>
        <end position="87"/>
    </location>
</feature>
<evidence type="ECO:0000259" key="6">
    <source>
        <dbReference type="Pfam" id="PF00496"/>
    </source>
</evidence>
<feature type="region of interest" description="Disordered" evidence="4">
    <location>
        <begin position="28"/>
        <end position="93"/>
    </location>
</feature>
<evidence type="ECO:0000313" key="7">
    <source>
        <dbReference type="EMBL" id="KYH30886.1"/>
    </source>
</evidence>
<keyword evidence="3 5" id="KW-0732">Signal</keyword>
<sequence length="604" mass="68178">MKKRVMTILCLALAVVFVLVGCGDANANKENNNSKANTTTSSDNNNSNTKDNSSTTSTSSDTNTSSDKKKEGKKDVTEIIKCEHPEKNPQVAKNRKDTLIVGTVAPKGDFASIYSSTVYDMWVCDLLFTGMVTNDVQGNPIPDIATWDISDDGLTYTFHLKKGIKFTDGTELTADDVAFTFTAICDPKYDGLRSDAVNNLVGYDEYHDGDAKTVSGIKVIDPYTISFTLKQRDVQAIWNFGYGIMPKHYYDFKKGDWKHVKDMLLKPMGSGPYKLKGYKAGQEVSFEANPNFWKGSPKIKNIIMKVTNSDTEIQELKTGGVDVQGIAIKPKNINMVKAAGFIDIQIYPSNGYGYIGWNLRNPMFSDKRVRQALMYGLNRQGFIDTYFKGYAQTCNVPISQVSWAYTDKVNPYKYNPEKAKQLLDEAGWKLHDDGFRYKDGKKFTIHWMTSTGSKYVETLIPIVKDNWGKLGIEVIPEYMEFSTLCQKVYDKQDFEMYNMGWSLSIDPDPSGIFGKDQTEPGGSNAVGWVNEESQKLMDAGKKEMDQEKRKEIYQKWAVIVNDELPYLFLSTGKAGFAINHRVKNLHVSSYIEWTHDIWKVELEQ</sequence>
<protein>
    <submittedName>
        <fullName evidence="7">Oligopeptide-binding protein AppA</fullName>
    </submittedName>
</protein>
<organism evidence="7 8">
    <name type="scientific">Clostridium tepidiprofundi DSM 19306</name>
    <dbReference type="NCBI Taxonomy" id="1121338"/>
    <lineage>
        <taxon>Bacteria</taxon>
        <taxon>Bacillati</taxon>
        <taxon>Bacillota</taxon>
        <taxon>Clostridia</taxon>
        <taxon>Eubacteriales</taxon>
        <taxon>Clostridiaceae</taxon>
        <taxon>Clostridium</taxon>
    </lineage>
</organism>
<dbReference type="Gene3D" id="3.90.76.10">
    <property type="entry name" value="Dipeptide-binding Protein, Domain 1"/>
    <property type="match status" value="1"/>
</dbReference>
<dbReference type="CDD" id="cd08514">
    <property type="entry name" value="PBP2_AppA_like"/>
    <property type="match status" value="1"/>
</dbReference>
<name>A0A151ATC8_9CLOT</name>
<dbReference type="Gene3D" id="3.40.190.10">
    <property type="entry name" value="Periplasmic binding protein-like II"/>
    <property type="match status" value="1"/>
</dbReference>
<dbReference type="Proteomes" id="UP000075531">
    <property type="component" value="Unassembled WGS sequence"/>
</dbReference>
<dbReference type="GO" id="GO:0043190">
    <property type="term" value="C:ATP-binding cassette (ABC) transporter complex"/>
    <property type="evidence" value="ECO:0007669"/>
    <property type="project" value="InterPro"/>
</dbReference>
<dbReference type="RefSeq" id="WP_066827111.1">
    <property type="nucleotide sequence ID" value="NZ_LTBA01000054.1"/>
</dbReference>
<dbReference type="InterPro" id="IPR023765">
    <property type="entry name" value="SBP_5_CS"/>
</dbReference>
<comment type="subcellular location">
    <subcellularLocation>
        <location evidence="1">Cell membrane</location>
        <topology evidence="1">Lipid-anchor</topology>
    </subcellularLocation>
</comment>
<reference evidence="7 8" key="1">
    <citation type="submission" date="2016-02" db="EMBL/GenBank/DDBJ databases">
        <title>Genome sequence of Clostridium tepidiprofundi DSM 19306.</title>
        <authorList>
            <person name="Poehlein A."/>
            <person name="Daniel R."/>
        </authorList>
    </citation>
    <scope>NUCLEOTIDE SEQUENCE [LARGE SCALE GENOMIC DNA]</scope>
    <source>
        <strain evidence="7 8">DSM 19306</strain>
    </source>
</reference>
<comment type="caution">
    <text evidence="7">The sequence shown here is derived from an EMBL/GenBank/DDBJ whole genome shotgun (WGS) entry which is preliminary data.</text>
</comment>
<evidence type="ECO:0000256" key="4">
    <source>
        <dbReference type="SAM" id="MobiDB-lite"/>
    </source>
</evidence>
<evidence type="ECO:0000256" key="3">
    <source>
        <dbReference type="ARBA" id="ARBA00022729"/>
    </source>
</evidence>
<gene>
    <name evidence="7" type="primary">appA_2</name>
    <name evidence="7" type="ORF">CLTEP_24720</name>
</gene>
<dbReference type="GO" id="GO:1904680">
    <property type="term" value="F:peptide transmembrane transporter activity"/>
    <property type="evidence" value="ECO:0007669"/>
    <property type="project" value="TreeGrafter"/>
</dbReference>
<dbReference type="PANTHER" id="PTHR30290:SF81">
    <property type="entry name" value="OLIGOPEPTIDE-BINDING PROTEIN OPPA"/>
    <property type="match status" value="1"/>
</dbReference>
<evidence type="ECO:0000313" key="8">
    <source>
        <dbReference type="Proteomes" id="UP000075531"/>
    </source>
</evidence>
<dbReference type="InterPro" id="IPR039424">
    <property type="entry name" value="SBP_5"/>
</dbReference>
<feature type="domain" description="Solute-binding protein family 5" evidence="6">
    <location>
        <begin position="140"/>
        <end position="511"/>
    </location>
</feature>
<feature type="compositionally biased region" description="Low complexity" evidence="4">
    <location>
        <begin position="28"/>
        <end position="65"/>
    </location>
</feature>
<dbReference type="GO" id="GO:0015833">
    <property type="term" value="P:peptide transport"/>
    <property type="evidence" value="ECO:0007669"/>
    <property type="project" value="TreeGrafter"/>
</dbReference>
<feature type="signal peptide" evidence="5">
    <location>
        <begin position="1"/>
        <end position="27"/>
    </location>
</feature>
<evidence type="ECO:0000256" key="1">
    <source>
        <dbReference type="ARBA" id="ARBA00004193"/>
    </source>
</evidence>
<keyword evidence="8" id="KW-1185">Reference proteome</keyword>
<feature type="chain" id="PRO_5007577786" evidence="5">
    <location>
        <begin position="28"/>
        <end position="604"/>
    </location>
</feature>
<dbReference type="STRING" id="1121338.CLTEP_24720"/>
<dbReference type="SUPFAM" id="SSF53850">
    <property type="entry name" value="Periplasmic binding protein-like II"/>
    <property type="match status" value="1"/>
</dbReference>
<dbReference type="AlphaFoldDB" id="A0A151ATC8"/>
<evidence type="ECO:0000256" key="5">
    <source>
        <dbReference type="SAM" id="SignalP"/>
    </source>
</evidence>